<dbReference type="Proteomes" id="UP000433502">
    <property type="component" value="Segment"/>
</dbReference>
<dbReference type="EMBL" id="MN549361">
    <property type="protein sequence ID" value="QGZ14323.1"/>
    <property type="molecule type" value="Genomic_DNA"/>
</dbReference>
<evidence type="ECO:0000313" key="2">
    <source>
        <dbReference type="Proteomes" id="UP000433502"/>
    </source>
</evidence>
<gene>
    <name evidence="1" type="ORF">RL2RES_208</name>
</gene>
<proteinExistence type="predicted"/>
<evidence type="ECO:0000313" key="1">
    <source>
        <dbReference type="EMBL" id="QGZ14323.1"/>
    </source>
</evidence>
<organism evidence="1 2">
    <name type="scientific">Rhizobium phage RL2RES</name>
    <dbReference type="NCBI Taxonomy" id="103371"/>
    <lineage>
        <taxon>Viruses</taxon>
        <taxon>Duplodnaviria</taxon>
        <taxon>Heunggongvirae</taxon>
        <taxon>Uroviricota</taxon>
        <taxon>Caudoviricetes</taxon>
        <taxon>Pootjesviridae</taxon>
        <taxon>Innesvirus</taxon>
        <taxon>Innesvirus RL2RES</taxon>
    </lineage>
</organism>
<sequence>MTQINECGNRSYYAFKVFVGESKDSSCTIGAFGDTYFDALNNAIALFRPVLDRLGGADALDYFHQSDWSKK</sequence>
<reference evidence="1 2" key="1">
    <citation type="submission" date="2019-10" db="EMBL/GenBank/DDBJ databases">
        <title>Complete genome sequence of bacteriophage vB_RLeM_RL2RES.</title>
        <authorList>
            <person name="Gunathilake D."/>
            <person name="Bhat S."/>
            <person name="Yost C.K."/>
            <person name="Hynes M.F."/>
        </authorList>
    </citation>
    <scope>NUCLEOTIDE SEQUENCE [LARGE SCALE GENOMIC DNA]</scope>
</reference>
<accession>A0A6B9J3D4</accession>
<name>A0A6B9J3D4_9CAUD</name>
<keyword evidence="2" id="KW-1185">Reference proteome</keyword>
<protein>
    <submittedName>
        <fullName evidence="1">Uncharacterized protein</fullName>
    </submittedName>
</protein>